<protein>
    <submittedName>
        <fullName evidence="1">Uncharacterized protein</fullName>
    </submittedName>
</protein>
<reference evidence="1" key="1">
    <citation type="submission" date="2019-11" db="EMBL/GenBank/DDBJ databases">
        <title>Nori genome reveals adaptations in red seaweeds to the harsh intertidal environment.</title>
        <authorList>
            <person name="Wang D."/>
            <person name="Mao Y."/>
        </authorList>
    </citation>
    <scope>NUCLEOTIDE SEQUENCE</scope>
    <source>
        <tissue evidence="1">Gametophyte</tissue>
    </source>
</reference>
<proteinExistence type="predicted"/>
<evidence type="ECO:0000313" key="2">
    <source>
        <dbReference type="Proteomes" id="UP000798662"/>
    </source>
</evidence>
<comment type="caution">
    <text evidence="1">The sequence shown here is derived from an EMBL/GenBank/DDBJ whole genome shotgun (WGS) entry which is preliminary data.</text>
</comment>
<name>A0ACC3CED5_PYRYE</name>
<accession>A0ACC3CED5</accession>
<keyword evidence="2" id="KW-1185">Reference proteome</keyword>
<sequence length="365" mass="39087">MAYTTSPLFNSALRVAGLQSLTSPTDGGIRLRSGPAAVARAAPRVAGPPSVVAAAALEPKWDARYAGHVPHDTNYYMKCMLGGILSCGLTHTAVTPLDNVKCNMQVNPKQYTGLVSGFRLMAKEQGSMALWKGWAPTWIGYSAQGLFKFGLYEVFKDLYANMAGEENATKYRGLIWCAGSASAEFFADIALCPMEMVKVKVQTSPYGSWPIGLAAATSKMSANKAETRFPFGSLGPLWSRQIPYTVAKFFFFEKCVSAFYTHVFTAPKDSYSKSTQLGITTMSGYAAGVICAVVSHPADSMVSQLGKAENKGKPLGAIAKEVGVMNLFTKGLGARILMIGTLTSLQWVIYDSFKTAMGMGTTGGK</sequence>
<gene>
    <name evidence="1" type="ORF">I4F81_010937</name>
</gene>
<dbReference type="Proteomes" id="UP000798662">
    <property type="component" value="Chromosome 3"/>
</dbReference>
<dbReference type="EMBL" id="CM020620">
    <property type="protein sequence ID" value="KAK1868450.1"/>
    <property type="molecule type" value="Genomic_DNA"/>
</dbReference>
<evidence type="ECO:0000313" key="1">
    <source>
        <dbReference type="EMBL" id="KAK1868450.1"/>
    </source>
</evidence>
<organism evidence="1 2">
    <name type="scientific">Pyropia yezoensis</name>
    <name type="common">Susabi-nori</name>
    <name type="synonym">Porphyra yezoensis</name>
    <dbReference type="NCBI Taxonomy" id="2788"/>
    <lineage>
        <taxon>Eukaryota</taxon>
        <taxon>Rhodophyta</taxon>
        <taxon>Bangiophyceae</taxon>
        <taxon>Bangiales</taxon>
        <taxon>Bangiaceae</taxon>
        <taxon>Pyropia</taxon>
    </lineage>
</organism>